<dbReference type="Proteomes" id="UP000824262">
    <property type="component" value="Unassembled WGS sequence"/>
</dbReference>
<dbReference type="InterPro" id="IPR050736">
    <property type="entry name" value="Sensor_HK_Regulatory"/>
</dbReference>
<dbReference type="Gene3D" id="3.30.565.10">
    <property type="entry name" value="Histidine kinase-like ATPase, C-terminal domain"/>
    <property type="match status" value="1"/>
</dbReference>
<dbReference type="AlphaFoldDB" id="A0A9D1CST5"/>
<keyword evidence="3" id="KW-0808">Transferase</keyword>
<dbReference type="GO" id="GO:0000160">
    <property type="term" value="P:phosphorelay signal transduction system"/>
    <property type="evidence" value="ECO:0007669"/>
    <property type="project" value="UniProtKB-KW"/>
</dbReference>
<dbReference type="GO" id="GO:0004673">
    <property type="term" value="F:protein histidine kinase activity"/>
    <property type="evidence" value="ECO:0007669"/>
    <property type="project" value="UniProtKB-EC"/>
</dbReference>
<keyword evidence="5" id="KW-0902">Two-component regulatory system</keyword>
<dbReference type="InterPro" id="IPR005467">
    <property type="entry name" value="His_kinase_dom"/>
</dbReference>
<evidence type="ECO:0000256" key="3">
    <source>
        <dbReference type="ARBA" id="ARBA00022679"/>
    </source>
</evidence>
<dbReference type="EMBL" id="DVGA01000040">
    <property type="protein sequence ID" value="HIQ78349.1"/>
    <property type="molecule type" value="Genomic_DNA"/>
</dbReference>
<dbReference type="SMART" id="SM00387">
    <property type="entry name" value="HATPase_c"/>
    <property type="match status" value="1"/>
</dbReference>
<dbReference type="InterPro" id="IPR004358">
    <property type="entry name" value="Sig_transdc_His_kin-like_C"/>
</dbReference>
<evidence type="ECO:0000259" key="6">
    <source>
        <dbReference type="PROSITE" id="PS50109"/>
    </source>
</evidence>
<organism evidence="7 8">
    <name type="scientific">Candidatus Scatomorpha intestinavium</name>
    <dbReference type="NCBI Taxonomy" id="2840922"/>
    <lineage>
        <taxon>Bacteria</taxon>
        <taxon>Bacillati</taxon>
        <taxon>Bacillota</taxon>
        <taxon>Clostridia</taxon>
        <taxon>Eubacteriales</taxon>
        <taxon>Candidatus Scatomorpha</taxon>
    </lineage>
</organism>
<dbReference type="Pfam" id="PF02518">
    <property type="entry name" value="HATPase_c"/>
    <property type="match status" value="1"/>
</dbReference>
<reference evidence="7" key="1">
    <citation type="submission" date="2020-10" db="EMBL/GenBank/DDBJ databases">
        <authorList>
            <person name="Gilroy R."/>
        </authorList>
    </citation>
    <scope>NUCLEOTIDE SEQUENCE</scope>
    <source>
        <strain evidence="7">ChiBcolR7-354</strain>
    </source>
</reference>
<evidence type="ECO:0000313" key="7">
    <source>
        <dbReference type="EMBL" id="HIQ78349.1"/>
    </source>
</evidence>
<dbReference type="EC" id="2.7.13.3" evidence="2"/>
<evidence type="ECO:0000256" key="5">
    <source>
        <dbReference type="ARBA" id="ARBA00023012"/>
    </source>
</evidence>
<sequence>MNGMDFSLHELVSGANEPALGISGGRILIANSHAQEKLGQIEGKRVSSVLPSLVLECPSGSYCASLDLNGRRVAAHFSRFGSATLCRLSFARPRTEMSRRSGLEHTMRTALTDLRLAVDRIGKISAAREDDGELASGVASLSHGYYRLARAVLNSSALEAIERGTAAFSPKELDLSEVIRELVWTAGFFAGPRGLSVVYDCPDERLYMCFDRTLIEQMLLNLLSNSLISLGPGGSVRVSLERRAQRAIISVDDNGCGMSPEQLASVSGGEGSLSSPPGIGLALVRAIAELHGGAFVIESRPGSGTSARVMLPVVEDGGAVFSGGGAPYRSGGMDMVLTQLSTWLRSSDYDSRFSGE</sequence>
<comment type="caution">
    <text evidence="7">The sequence shown here is derived from an EMBL/GenBank/DDBJ whole genome shotgun (WGS) entry which is preliminary data.</text>
</comment>
<dbReference type="InterPro" id="IPR036890">
    <property type="entry name" value="HATPase_C_sf"/>
</dbReference>
<evidence type="ECO:0000256" key="4">
    <source>
        <dbReference type="ARBA" id="ARBA00022777"/>
    </source>
</evidence>
<comment type="catalytic activity">
    <reaction evidence="1">
        <text>ATP + protein L-histidine = ADP + protein N-phospho-L-histidine.</text>
        <dbReference type="EC" id="2.7.13.3"/>
    </reaction>
</comment>
<name>A0A9D1CST5_9FIRM</name>
<proteinExistence type="predicted"/>
<protein>
    <recommendedName>
        <fullName evidence="2">histidine kinase</fullName>
        <ecNumber evidence="2">2.7.13.3</ecNumber>
    </recommendedName>
</protein>
<keyword evidence="4 7" id="KW-0418">Kinase</keyword>
<dbReference type="SUPFAM" id="SSF55874">
    <property type="entry name" value="ATPase domain of HSP90 chaperone/DNA topoisomerase II/histidine kinase"/>
    <property type="match status" value="1"/>
</dbReference>
<dbReference type="InterPro" id="IPR003594">
    <property type="entry name" value="HATPase_dom"/>
</dbReference>
<evidence type="ECO:0000256" key="2">
    <source>
        <dbReference type="ARBA" id="ARBA00012438"/>
    </source>
</evidence>
<evidence type="ECO:0000256" key="1">
    <source>
        <dbReference type="ARBA" id="ARBA00000085"/>
    </source>
</evidence>
<evidence type="ECO:0000313" key="8">
    <source>
        <dbReference type="Proteomes" id="UP000824262"/>
    </source>
</evidence>
<reference evidence="7" key="2">
    <citation type="journal article" date="2021" name="PeerJ">
        <title>Extensive microbial diversity within the chicken gut microbiome revealed by metagenomics and culture.</title>
        <authorList>
            <person name="Gilroy R."/>
            <person name="Ravi A."/>
            <person name="Getino M."/>
            <person name="Pursley I."/>
            <person name="Horton D.L."/>
            <person name="Alikhan N.F."/>
            <person name="Baker D."/>
            <person name="Gharbi K."/>
            <person name="Hall N."/>
            <person name="Watson M."/>
            <person name="Adriaenssens E.M."/>
            <person name="Foster-Nyarko E."/>
            <person name="Jarju S."/>
            <person name="Secka A."/>
            <person name="Antonio M."/>
            <person name="Oren A."/>
            <person name="Chaudhuri R.R."/>
            <person name="La Ragione R."/>
            <person name="Hildebrand F."/>
            <person name="Pallen M.J."/>
        </authorList>
    </citation>
    <scope>NUCLEOTIDE SEQUENCE</scope>
    <source>
        <strain evidence="7">ChiBcolR7-354</strain>
    </source>
</reference>
<dbReference type="PANTHER" id="PTHR43711:SF1">
    <property type="entry name" value="HISTIDINE KINASE 1"/>
    <property type="match status" value="1"/>
</dbReference>
<dbReference type="PRINTS" id="PR00344">
    <property type="entry name" value="BCTRLSENSOR"/>
</dbReference>
<dbReference type="PANTHER" id="PTHR43711">
    <property type="entry name" value="TWO-COMPONENT HISTIDINE KINASE"/>
    <property type="match status" value="1"/>
</dbReference>
<dbReference type="PROSITE" id="PS50109">
    <property type="entry name" value="HIS_KIN"/>
    <property type="match status" value="1"/>
</dbReference>
<feature type="domain" description="Histidine kinase" evidence="6">
    <location>
        <begin position="102"/>
        <end position="315"/>
    </location>
</feature>
<accession>A0A9D1CST5</accession>
<gene>
    <name evidence="7" type="ORF">IAB77_03725</name>
</gene>